<feature type="region of interest" description="Disordered" evidence="1">
    <location>
        <begin position="88"/>
        <end position="156"/>
    </location>
</feature>
<organism evidence="2 3">
    <name type="scientific">Lichenibacterium ramalinae</name>
    <dbReference type="NCBI Taxonomy" id="2316527"/>
    <lineage>
        <taxon>Bacteria</taxon>
        <taxon>Pseudomonadati</taxon>
        <taxon>Pseudomonadota</taxon>
        <taxon>Alphaproteobacteria</taxon>
        <taxon>Hyphomicrobiales</taxon>
        <taxon>Lichenihabitantaceae</taxon>
        <taxon>Lichenibacterium</taxon>
    </lineage>
</organism>
<evidence type="ECO:0000313" key="2">
    <source>
        <dbReference type="EMBL" id="RYB03571.1"/>
    </source>
</evidence>
<evidence type="ECO:0000313" key="3">
    <source>
        <dbReference type="Proteomes" id="UP000289411"/>
    </source>
</evidence>
<dbReference type="EMBL" id="QYBC01000013">
    <property type="protein sequence ID" value="RYB03571.1"/>
    <property type="molecule type" value="Genomic_DNA"/>
</dbReference>
<reference evidence="2 3" key="2">
    <citation type="submission" date="2019-02" db="EMBL/GenBank/DDBJ databases">
        <title>'Lichenibacterium ramalinii' gen. nov. sp. nov., 'Lichenibacterium minor' gen. nov. sp. nov.</title>
        <authorList>
            <person name="Pankratov T."/>
        </authorList>
    </citation>
    <scope>NUCLEOTIDE SEQUENCE [LARGE SCALE GENOMIC DNA]</scope>
    <source>
        <strain evidence="2 3">RmlP001</strain>
    </source>
</reference>
<protein>
    <submittedName>
        <fullName evidence="2">Uncharacterized protein</fullName>
    </submittedName>
</protein>
<reference evidence="2 3" key="1">
    <citation type="submission" date="2018-09" db="EMBL/GenBank/DDBJ databases">
        <authorList>
            <person name="Grouzdev D.S."/>
            <person name="Krutkina M.S."/>
        </authorList>
    </citation>
    <scope>NUCLEOTIDE SEQUENCE [LARGE SCALE GENOMIC DNA]</scope>
    <source>
        <strain evidence="2 3">RmlP001</strain>
    </source>
</reference>
<keyword evidence="3" id="KW-1185">Reference proteome</keyword>
<feature type="compositionally biased region" description="Polar residues" evidence="1">
    <location>
        <begin position="91"/>
        <end position="119"/>
    </location>
</feature>
<dbReference type="RefSeq" id="WP_129220141.1">
    <property type="nucleotide sequence ID" value="NZ_QYBC01000013.1"/>
</dbReference>
<comment type="caution">
    <text evidence="2">The sequence shown here is derived from an EMBL/GenBank/DDBJ whole genome shotgun (WGS) entry which is preliminary data.</text>
</comment>
<sequence length="156" mass="16863">MSPRPPEGKGRFELVVDTISMDPGPDDLVPLDEAATLPRLRGLFDKRALYKAVHRKRNPLRAYAPVRDILTTPRWIDQWIEGSALWLENPPASTSTGLEKPLSGTSTTPAPMASGSSARLASAKEASETLKANSPRTSRLGTPPKPKLKPMPSADA</sequence>
<proteinExistence type="predicted"/>
<evidence type="ECO:0000256" key="1">
    <source>
        <dbReference type="SAM" id="MobiDB-lite"/>
    </source>
</evidence>
<feature type="compositionally biased region" description="Polar residues" evidence="1">
    <location>
        <begin position="130"/>
        <end position="140"/>
    </location>
</feature>
<dbReference type="Proteomes" id="UP000289411">
    <property type="component" value="Unassembled WGS sequence"/>
</dbReference>
<dbReference type="AlphaFoldDB" id="A0A4Q2RA07"/>
<accession>A0A4Q2RA07</accession>
<gene>
    <name evidence="2" type="ORF">D3272_15565</name>
</gene>
<name>A0A4Q2RA07_9HYPH</name>